<dbReference type="Pfam" id="PF16940">
    <property type="entry name" value="Tic110"/>
    <property type="match status" value="1"/>
</dbReference>
<dbReference type="Proteomes" id="UP000232323">
    <property type="component" value="Unassembled WGS sequence"/>
</dbReference>
<organism evidence="3 4">
    <name type="scientific">Chlamydomonas eustigma</name>
    <dbReference type="NCBI Taxonomy" id="1157962"/>
    <lineage>
        <taxon>Eukaryota</taxon>
        <taxon>Viridiplantae</taxon>
        <taxon>Chlorophyta</taxon>
        <taxon>core chlorophytes</taxon>
        <taxon>Chlorophyceae</taxon>
        <taxon>CS clade</taxon>
        <taxon>Chlamydomonadales</taxon>
        <taxon>Chlamydomonadaceae</taxon>
        <taxon>Chlamydomonas</taxon>
    </lineage>
</organism>
<dbReference type="GO" id="GO:0045037">
    <property type="term" value="P:protein import into chloroplast stroma"/>
    <property type="evidence" value="ECO:0007669"/>
    <property type="project" value="TreeGrafter"/>
</dbReference>
<evidence type="ECO:0000256" key="2">
    <source>
        <dbReference type="SAM" id="Phobius"/>
    </source>
</evidence>
<evidence type="ECO:0000313" key="3">
    <source>
        <dbReference type="EMBL" id="GAX82619.1"/>
    </source>
</evidence>
<dbReference type="PANTHER" id="PTHR34935">
    <property type="entry name" value="PROTEIN TIC110, CHLOROPLASTIC"/>
    <property type="match status" value="1"/>
</dbReference>
<dbReference type="PANTHER" id="PTHR34935:SF3">
    <property type="entry name" value="PROTEIN TIC110, CHLOROPLASTIC"/>
    <property type="match status" value="1"/>
</dbReference>
<evidence type="ECO:0000313" key="4">
    <source>
        <dbReference type="Proteomes" id="UP000232323"/>
    </source>
</evidence>
<keyword evidence="2" id="KW-0812">Transmembrane</keyword>
<reference evidence="3 4" key="1">
    <citation type="submission" date="2017-08" db="EMBL/GenBank/DDBJ databases">
        <title>Acidophilic green algal genome provides insights into adaptation to an acidic environment.</title>
        <authorList>
            <person name="Hirooka S."/>
            <person name="Hirose Y."/>
            <person name="Kanesaki Y."/>
            <person name="Higuchi S."/>
            <person name="Fujiwara T."/>
            <person name="Onuma R."/>
            <person name="Era A."/>
            <person name="Ohbayashi R."/>
            <person name="Uzuka A."/>
            <person name="Nozaki H."/>
            <person name="Yoshikawa H."/>
            <person name="Miyagishima S.Y."/>
        </authorList>
    </citation>
    <scope>NUCLEOTIDE SEQUENCE [LARGE SCALE GENOMIC DNA]</scope>
    <source>
        <strain evidence="3 4">NIES-2499</strain>
    </source>
</reference>
<dbReference type="GO" id="GO:0061927">
    <property type="term" value="C:TOC-TIC supercomplex I"/>
    <property type="evidence" value="ECO:0007669"/>
    <property type="project" value="TreeGrafter"/>
</dbReference>
<feature type="region of interest" description="Disordered" evidence="1">
    <location>
        <begin position="1011"/>
        <end position="1037"/>
    </location>
</feature>
<dbReference type="OrthoDB" id="191196at2759"/>
<dbReference type="EMBL" id="BEGY01000083">
    <property type="protein sequence ID" value="GAX82619.1"/>
    <property type="molecule type" value="Genomic_DNA"/>
</dbReference>
<evidence type="ECO:0000256" key="1">
    <source>
        <dbReference type="SAM" id="MobiDB-lite"/>
    </source>
</evidence>
<keyword evidence="2" id="KW-1133">Transmembrane helix</keyword>
<sequence>MIAQKVGTGKNANALPVLPVRLYSRINGIRRPLKQPAFAAAPVDVAAPSLPSLEISEPDTSNKAFPYPLPMDPTQKSLASIPLALFYPTLLAFVGASGFVGSILGRAMPVEPETKAIASYGTAAVLGAGAVFASVQARKKRASASIVDLYNTIVDLPDPSLLSEADVSAVGAKYGVSMQKDELEGLLKIYGQFLEAVIPSGDTQLRGDEADRVRALKDALGLSDEDAAAAHIDVARRLYRQGFETKDRQQQFEQRKAFQRLVYVSQLIYGDQKAAFLLPWRRHFNLTEAQLFVARRDNAKAIFKAQFESKGGDLLADRHFLRELRDRQLAVKMMDESAVEVVKEYSRKHAEVRLTRALECIRATGKNKDLSTMASEVEYVLDYSRKLVKYGNEEDMMPGLGSVSLVGGLLAQEGKARELKDLYKAFLEEKMDRLGEFSAALDQDAKDLQVILNLGVRDAQVLRDEVAAKLYKRLLREEVVSRRIDEAASPAAVLQDLCEKVRFSPEAALELHKSLYRTKMTSLVEKGKLTAEDQADLKRIRRILCLPADLANKVMKETSGKVLETVLTEIFLAGAKPVPEMELERVDKVVTDLAIDSDVAMEVLSQAARERFRTYVQQAQKDRNDRRDSAAHIKKLVQFNAVAVTPLVEKLSGRDKAMKEMAELLAKAAEEAKKEGASEAEIEAKVEKVREDTLKEVQKAIQANRGEFGEDERKGQKEITLKDDVDPKIRSELYKNYLMYTMSGDVVELPVGGMIRKKNNTTSRQAEMARLSQLAEILGMNQAEITSAQSDLAEQAYKAQVTEVYRSGPMTQEKSTYLEELRAQLGLSKEASDRVIKATRSEVLGTSTTVEEGGRWTLERIAEVTKAGGSIEGMVEEVTRRNIFRRELERSVTNGSGDLNADYILKQLPSMLSLEEKKITPIVKELVASRKRMLLVQAVSQFRQKRPAETVVSLQNLLSCSRVLPEKEAMQWSEKAELKDIYQSYCAQEADYSKRDAIQALLGLTDDEAAEIQSSSDSEEGKAAAAAKAKDDDDSFF</sequence>
<accession>A0A250XI78</accession>
<proteinExistence type="predicted"/>
<gene>
    <name evidence="3" type="ORF">CEUSTIGMA_g10045.t1</name>
</gene>
<comment type="caution">
    <text evidence="3">The sequence shown here is derived from an EMBL/GenBank/DDBJ whole genome shotgun (WGS) entry which is preliminary data.</text>
</comment>
<dbReference type="AlphaFoldDB" id="A0A250XI78"/>
<protein>
    <submittedName>
        <fullName evidence="3">Uncharacterized protein</fullName>
    </submittedName>
</protein>
<feature type="transmembrane region" description="Helical" evidence="2">
    <location>
        <begin position="85"/>
        <end position="105"/>
    </location>
</feature>
<keyword evidence="2" id="KW-0472">Membrane</keyword>
<name>A0A250XI78_9CHLO</name>
<dbReference type="STRING" id="1157962.A0A250XI78"/>
<dbReference type="InterPro" id="IPR031610">
    <property type="entry name" value="TIC110"/>
</dbReference>
<feature type="transmembrane region" description="Helical" evidence="2">
    <location>
        <begin position="117"/>
        <end position="135"/>
    </location>
</feature>
<keyword evidence="4" id="KW-1185">Reference proteome</keyword>